<dbReference type="AlphaFoldDB" id="A0A6J8E5E0"/>
<name>A0A6J8E5E0_MYTCO</name>
<accession>A0A6J8E5E0</accession>
<dbReference type="Proteomes" id="UP000507470">
    <property type="component" value="Unassembled WGS sequence"/>
</dbReference>
<organism evidence="1 2">
    <name type="scientific">Mytilus coruscus</name>
    <name type="common">Sea mussel</name>
    <dbReference type="NCBI Taxonomy" id="42192"/>
    <lineage>
        <taxon>Eukaryota</taxon>
        <taxon>Metazoa</taxon>
        <taxon>Spiralia</taxon>
        <taxon>Lophotrochozoa</taxon>
        <taxon>Mollusca</taxon>
        <taxon>Bivalvia</taxon>
        <taxon>Autobranchia</taxon>
        <taxon>Pteriomorphia</taxon>
        <taxon>Mytilida</taxon>
        <taxon>Mytiloidea</taxon>
        <taxon>Mytilidae</taxon>
        <taxon>Mytilinae</taxon>
        <taxon>Mytilus</taxon>
    </lineage>
</organism>
<dbReference type="EMBL" id="CACVKT020008392">
    <property type="protein sequence ID" value="CAC5415253.1"/>
    <property type="molecule type" value="Genomic_DNA"/>
</dbReference>
<gene>
    <name evidence="1" type="ORF">MCOR_47959</name>
</gene>
<reference evidence="1 2" key="1">
    <citation type="submission" date="2020-06" db="EMBL/GenBank/DDBJ databases">
        <authorList>
            <person name="Li R."/>
            <person name="Bekaert M."/>
        </authorList>
    </citation>
    <scope>NUCLEOTIDE SEQUENCE [LARGE SCALE GENOMIC DNA]</scope>
    <source>
        <strain evidence="2">wild</strain>
    </source>
</reference>
<sequence length="247" mass="26409">MKENVVNKVSLDCFLEHFKKLNTVVQNENDDFTDEIDTSNVTELNTELNSVITVEEGVLQDPLDGLQDPLGGLQDPLLSEHYTSTIGRFIGSTVGVLQDPLDGLQDPVLFQNYASEGVLQDPLDCLQDPLLFKNYASEIEPSTGSPVVCSSWCSTGSPGWSTGSPVVKNYASEIGPSIGSPVGVLQDPLDGLQDPILFKNYASEIGPSIGSPVGVLQDPLDGLQNPLLFENYASKIGPSIGSPVLCL</sequence>
<evidence type="ECO:0000313" key="2">
    <source>
        <dbReference type="Proteomes" id="UP000507470"/>
    </source>
</evidence>
<proteinExistence type="predicted"/>
<protein>
    <submittedName>
        <fullName evidence="1">Uncharacterized protein</fullName>
    </submittedName>
</protein>
<keyword evidence="2" id="KW-1185">Reference proteome</keyword>
<evidence type="ECO:0000313" key="1">
    <source>
        <dbReference type="EMBL" id="CAC5415253.1"/>
    </source>
</evidence>